<dbReference type="SMART" id="SM00458">
    <property type="entry name" value="RICIN"/>
    <property type="match status" value="1"/>
</dbReference>
<dbReference type="PROSITE" id="PS50231">
    <property type="entry name" value="RICIN_B_LECTIN"/>
    <property type="match status" value="1"/>
</dbReference>
<dbReference type="InterPro" id="IPR035992">
    <property type="entry name" value="Ricin_B-like_lectins"/>
</dbReference>
<dbReference type="CDD" id="cd00161">
    <property type="entry name" value="beta-trefoil_Ricin-like"/>
    <property type="match status" value="1"/>
</dbReference>
<dbReference type="EMBL" id="BOOC01000003">
    <property type="protein sequence ID" value="GIH38295.1"/>
    <property type="molecule type" value="Genomic_DNA"/>
</dbReference>
<dbReference type="Gene3D" id="2.80.10.50">
    <property type="match status" value="2"/>
</dbReference>
<dbReference type="SUPFAM" id="SSF50370">
    <property type="entry name" value="Ricin B-like lectins"/>
    <property type="match status" value="1"/>
</dbReference>
<feature type="signal peptide" evidence="1">
    <location>
        <begin position="1"/>
        <end position="31"/>
    </location>
</feature>
<feature type="chain" id="PRO_5045276799" description="Ricin B lectin domain-containing protein" evidence="1">
    <location>
        <begin position="32"/>
        <end position="189"/>
    </location>
</feature>
<proteinExistence type="predicted"/>
<protein>
    <recommendedName>
        <fullName evidence="2">Ricin B lectin domain-containing protein</fullName>
    </recommendedName>
</protein>
<keyword evidence="4" id="KW-1185">Reference proteome</keyword>
<dbReference type="Proteomes" id="UP000603904">
    <property type="component" value="Unassembled WGS sequence"/>
</dbReference>
<feature type="domain" description="Ricin B lectin" evidence="2">
    <location>
        <begin position="40"/>
        <end position="188"/>
    </location>
</feature>
<name>A0ABQ4FTZ2_9ACTN</name>
<sequence>MKRRTRKFAAAAVASLVALAAMFVGPAPANAAPNPASWTVPYISNLGPNGSIGPYVIDIKDGSQANGARAQLWLRNGNLQQAWAVLWDGTYYGYDYFHLINKNSFKCLDMAADGAIGDGTRVQQWDCNGGANQHWIAKPVVNGNKWVTLRSLQNPNLCLDLSNFNYSNGALLWVWTCTDDWNQRWNIYP</sequence>
<gene>
    <name evidence="3" type="ORF">Mco01_12950</name>
</gene>
<evidence type="ECO:0000256" key="1">
    <source>
        <dbReference type="SAM" id="SignalP"/>
    </source>
</evidence>
<keyword evidence="1" id="KW-0732">Signal</keyword>
<organism evidence="3 4">
    <name type="scientific">Microbispora corallina</name>
    <dbReference type="NCBI Taxonomy" id="83302"/>
    <lineage>
        <taxon>Bacteria</taxon>
        <taxon>Bacillati</taxon>
        <taxon>Actinomycetota</taxon>
        <taxon>Actinomycetes</taxon>
        <taxon>Streptosporangiales</taxon>
        <taxon>Streptosporangiaceae</taxon>
        <taxon>Microbispora</taxon>
    </lineage>
</organism>
<reference evidence="3 4" key="1">
    <citation type="submission" date="2021-01" db="EMBL/GenBank/DDBJ databases">
        <title>Whole genome shotgun sequence of Microbispora corallina NBRC 16416.</title>
        <authorList>
            <person name="Komaki H."/>
            <person name="Tamura T."/>
        </authorList>
    </citation>
    <scope>NUCLEOTIDE SEQUENCE [LARGE SCALE GENOMIC DNA]</scope>
    <source>
        <strain evidence="3 4">NBRC 16416</strain>
    </source>
</reference>
<evidence type="ECO:0000313" key="3">
    <source>
        <dbReference type="EMBL" id="GIH38295.1"/>
    </source>
</evidence>
<evidence type="ECO:0000313" key="4">
    <source>
        <dbReference type="Proteomes" id="UP000603904"/>
    </source>
</evidence>
<dbReference type="Pfam" id="PF14200">
    <property type="entry name" value="RicinB_lectin_2"/>
    <property type="match status" value="1"/>
</dbReference>
<comment type="caution">
    <text evidence="3">The sequence shown here is derived from an EMBL/GenBank/DDBJ whole genome shotgun (WGS) entry which is preliminary data.</text>
</comment>
<dbReference type="InterPro" id="IPR000772">
    <property type="entry name" value="Ricin_B_lectin"/>
</dbReference>
<accession>A0ABQ4FTZ2</accession>
<evidence type="ECO:0000259" key="2">
    <source>
        <dbReference type="SMART" id="SM00458"/>
    </source>
</evidence>